<organism evidence="3 6">
    <name type="scientific">Didymodactylos carnosus</name>
    <dbReference type="NCBI Taxonomy" id="1234261"/>
    <lineage>
        <taxon>Eukaryota</taxon>
        <taxon>Metazoa</taxon>
        <taxon>Spiralia</taxon>
        <taxon>Gnathifera</taxon>
        <taxon>Rotifera</taxon>
        <taxon>Eurotatoria</taxon>
        <taxon>Bdelloidea</taxon>
        <taxon>Philodinida</taxon>
        <taxon>Philodinidae</taxon>
        <taxon>Didymodactylos</taxon>
    </lineage>
</organism>
<sequence length="112" mass="13044">MPKRFRRRSQCNSLNQRRYSQESLNTESGSSASDEELQMEFETNEDQQPLNFNDKVILKDISDLFELCKSKCPSKYISVLLYMSMRHFGVKWKDCNDFLSELGGLTSQTADK</sequence>
<keyword evidence="6" id="KW-1185">Reference proteome</keyword>
<evidence type="ECO:0000313" key="4">
    <source>
        <dbReference type="EMBL" id="CAF3816303.1"/>
    </source>
</evidence>
<dbReference type="EMBL" id="CAJNOQ010009418">
    <property type="protein sequence ID" value="CAF1224540.1"/>
    <property type="molecule type" value="Genomic_DNA"/>
</dbReference>
<evidence type="ECO:0000313" key="5">
    <source>
        <dbReference type="EMBL" id="CAF3987595.1"/>
    </source>
</evidence>
<feature type="compositionally biased region" description="Acidic residues" evidence="1">
    <location>
        <begin position="33"/>
        <end position="45"/>
    </location>
</feature>
<dbReference type="EMBL" id="CAJNOK010007924">
    <property type="protein sequence ID" value="CAF1048718.1"/>
    <property type="molecule type" value="Genomic_DNA"/>
</dbReference>
<feature type="compositionally biased region" description="Polar residues" evidence="1">
    <location>
        <begin position="10"/>
        <end position="32"/>
    </location>
</feature>
<feature type="region of interest" description="Disordered" evidence="1">
    <location>
        <begin position="1"/>
        <end position="45"/>
    </location>
</feature>
<reference evidence="3" key="1">
    <citation type="submission" date="2021-02" db="EMBL/GenBank/DDBJ databases">
        <authorList>
            <person name="Nowell W R."/>
        </authorList>
    </citation>
    <scope>NUCLEOTIDE SEQUENCE</scope>
</reference>
<dbReference type="Proteomes" id="UP000663829">
    <property type="component" value="Unassembled WGS sequence"/>
</dbReference>
<proteinExistence type="predicted"/>
<dbReference type="Proteomes" id="UP000682733">
    <property type="component" value="Unassembled WGS sequence"/>
</dbReference>
<dbReference type="AlphaFoldDB" id="A0A814Y542"/>
<dbReference type="EMBL" id="CAJOBC010009421">
    <property type="protein sequence ID" value="CAF3987595.1"/>
    <property type="molecule type" value="Genomic_DNA"/>
</dbReference>
<dbReference type="EMBL" id="CAJOBA010007938">
    <property type="protein sequence ID" value="CAF3816303.1"/>
    <property type="molecule type" value="Genomic_DNA"/>
</dbReference>
<protein>
    <submittedName>
        <fullName evidence="3">Uncharacterized protein</fullName>
    </submittedName>
</protein>
<evidence type="ECO:0000256" key="1">
    <source>
        <dbReference type="SAM" id="MobiDB-lite"/>
    </source>
</evidence>
<dbReference type="Proteomes" id="UP000681722">
    <property type="component" value="Unassembled WGS sequence"/>
</dbReference>
<gene>
    <name evidence="3" type="ORF">GPM918_LOCUS24858</name>
    <name evidence="2" type="ORF">OVA965_LOCUS16855</name>
    <name evidence="5" type="ORF">SRO942_LOCUS24861</name>
    <name evidence="4" type="ORF">TMI583_LOCUS16868</name>
</gene>
<dbReference type="Proteomes" id="UP000677228">
    <property type="component" value="Unassembled WGS sequence"/>
</dbReference>
<comment type="caution">
    <text evidence="3">The sequence shown here is derived from an EMBL/GenBank/DDBJ whole genome shotgun (WGS) entry which is preliminary data.</text>
</comment>
<name>A0A814Y542_9BILA</name>
<evidence type="ECO:0000313" key="3">
    <source>
        <dbReference type="EMBL" id="CAF1224540.1"/>
    </source>
</evidence>
<evidence type="ECO:0000313" key="6">
    <source>
        <dbReference type="Proteomes" id="UP000663829"/>
    </source>
</evidence>
<evidence type="ECO:0000313" key="2">
    <source>
        <dbReference type="EMBL" id="CAF1048718.1"/>
    </source>
</evidence>
<accession>A0A814Y542</accession>